<reference evidence="1 2" key="1">
    <citation type="submission" date="2014-12" db="EMBL/GenBank/DDBJ databases">
        <title>16Stimator: statistical estimation of ribosomal gene copy numbers from draft genome assemblies.</title>
        <authorList>
            <person name="Perisin M.A."/>
            <person name="Vetter M."/>
            <person name="Gilbert J.A."/>
            <person name="Bergelson J."/>
        </authorList>
    </citation>
    <scope>NUCLEOTIDE SEQUENCE [LARGE SCALE GENOMIC DNA]</scope>
    <source>
        <strain evidence="1 2">MEJ076</strain>
    </source>
</reference>
<dbReference type="EMBL" id="JXQV01000002">
    <property type="protein sequence ID" value="KIQ05574.1"/>
    <property type="molecule type" value="Genomic_DNA"/>
</dbReference>
<sequence length="80" mass="9125">MDAMTGSKIILPKVREFAVSFREVIVSTTPSDPCWLKPPLFQRPIIFDGSLFVSEALHWFTKYNQIRGAPIVLRQQYGLA</sequence>
<evidence type="ECO:0000313" key="2">
    <source>
        <dbReference type="Proteomes" id="UP000035017"/>
    </source>
</evidence>
<evidence type="ECO:0000313" key="1">
    <source>
        <dbReference type="EMBL" id="KIQ05574.1"/>
    </source>
</evidence>
<accession>A0A0D0L3X8</accession>
<dbReference type="Proteomes" id="UP000035017">
    <property type="component" value="Unassembled WGS sequence"/>
</dbReference>
<dbReference type="AlphaFoldDB" id="A0A0D0L3X8"/>
<comment type="caution">
    <text evidence="1">The sequence shown here is derived from an EMBL/GenBank/DDBJ whole genome shotgun (WGS) entry which is preliminary data.</text>
</comment>
<protein>
    <submittedName>
        <fullName evidence="1">Uncharacterized protein</fullName>
    </submittedName>
</protein>
<name>A0A0D0L3X8_AGRTU</name>
<organism evidence="1 2">
    <name type="scientific">Agrobacterium tumefaciens</name>
    <dbReference type="NCBI Taxonomy" id="358"/>
    <lineage>
        <taxon>Bacteria</taxon>
        <taxon>Pseudomonadati</taxon>
        <taxon>Pseudomonadota</taxon>
        <taxon>Alphaproteobacteria</taxon>
        <taxon>Hyphomicrobiales</taxon>
        <taxon>Rhizobiaceae</taxon>
        <taxon>Rhizobium/Agrobacterium group</taxon>
        <taxon>Agrobacterium</taxon>
        <taxon>Agrobacterium tumefaciens complex</taxon>
    </lineage>
</organism>
<gene>
    <name evidence="1" type="ORF">RU07_01735</name>
</gene>
<proteinExistence type="predicted"/>